<reference evidence="1 2" key="1">
    <citation type="submission" date="2019-06" db="EMBL/GenBank/DDBJ databases">
        <title>Sequencing the genomes of 1000 actinobacteria strains.</title>
        <authorList>
            <person name="Klenk H.-P."/>
        </authorList>
    </citation>
    <scope>NUCLEOTIDE SEQUENCE [LARGE SCALE GENOMIC DNA]</scope>
    <source>
        <strain evidence="1 2">DSM 18935</strain>
    </source>
</reference>
<sequence length="130" mass="14435">MKWGREESEWQELVDTTAEFLADQARLGRLTSYTEVNAVLHRRTGLRPFDFGQDGERAALGDLLGEVATAKLPEVGALVSSIVVYLGQNDAGPGFFSLATFLDLLTPKPTADQKLAFWTNQVKKTHEYYA</sequence>
<evidence type="ECO:0000313" key="1">
    <source>
        <dbReference type="EMBL" id="TWD16775.1"/>
    </source>
</evidence>
<keyword evidence="2" id="KW-1185">Reference proteome</keyword>
<gene>
    <name evidence="1" type="ORF">FB557_0312</name>
</gene>
<organism evidence="1 2">
    <name type="scientific">Marihabitans asiaticum</name>
    <dbReference type="NCBI Taxonomy" id="415218"/>
    <lineage>
        <taxon>Bacteria</taxon>
        <taxon>Bacillati</taxon>
        <taxon>Actinomycetota</taxon>
        <taxon>Actinomycetes</taxon>
        <taxon>Micrococcales</taxon>
        <taxon>Intrasporangiaceae</taxon>
        <taxon>Marihabitans</taxon>
    </lineage>
</organism>
<name>A0A560WH15_9MICO</name>
<dbReference type="EMBL" id="VIUW01000001">
    <property type="protein sequence ID" value="TWD16775.1"/>
    <property type="molecule type" value="Genomic_DNA"/>
</dbReference>
<dbReference type="Proteomes" id="UP000315628">
    <property type="component" value="Unassembled WGS sequence"/>
</dbReference>
<evidence type="ECO:0000313" key="2">
    <source>
        <dbReference type="Proteomes" id="UP000315628"/>
    </source>
</evidence>
<proteinExistence type="predicted"/>
<comment type="caution">
    <text evidence="1">The sequence shown here is derived from an EMBL/GenBank/DDBJ whole genome shotgun (WGS) entry which is preliminary data.</text>
</comment>
<protein>
    <submittedName>
        <fullName evidence="1">Uncharacterized protein</fullName>
    </submittedName>
</protein>
<accession>A0A560WH15</accession>
<dbReference type="RefSeq" id="WP_211356452.1">
    <property type="nucleotide sequence ID" value="NZ_BAAAYT010000006.1"/>
</dbReference>
<dbReference type="AlphaFoldDB" id="A0A560WH15"/>